<gene>
    <name evidence="3" type="ORF">Mgra_00002221</name>
</gene>
<proteinExistence type="predicted"/>
<evidence type="ECO:0000313" key="4">
    <source>
        <dbReference type="Proteomes" id="UP000605970"/>
    </source>
</evidence>
<evidence type="ECO:0000256" key="1">
    <source>
        <dbReference type="SAM" id="Coils"/>
    </source>
</evidence>
<dbReference type="InterPro" id="IPR013730">
    <property type="entry name" value="Fyv7/TAP26"/>
</dbReference>
<evidence type="ECO:0000313" key="3">
    <source>
        <dbReference type="EMBL" id="KAF7638248.1"/>
    </source>
</evidence>
<dbReference type="EMBL" id="JABEBT010000013">
    <property type="protein sequence ID" value="KAF7638248.1"/>
    <property type="molecule type" value="Genomic_DNA"/>
</dbReference>
<protein>
    <submittedName>
        <fullName evidence="3">Uncharacterized protein</fullName>
    </submittedName>
</protein>
<accession>A0A8S9ZYA2</accession>
<feature type="compositionally biased region" description="Polar residues" evidence="2">
    <location>
        <begin position="57"/>
        <end position="66"/>
    </location>
</feature>
<name>A0A8S9ZYA2_9BILA</name>
<keyword evidence="4" id="KW-1185">Reference proteome</keyword>
<evidence type="ECO:0000256" key="2">
    <source>
        <dbReference type="SAM" id="MobiDB-lite"/>
    </source>
</evidence>
<sequence length="850" mass="98697">MSVADNEDSLCCFERIEKEMTGFMAPKSLVTSPSSVFAPLNVPDFKHKDLDVNYPMFQSTPQQTSENIRKPGYLKSSNNPQTPGGRPISPIMEERREELDKLVSDVAKLHNVGGDKIVQNLVTQLRNLIAQWDWAQARHKHVAKIYFDRQQDELNANWENLHAEIAKFNQQKSDEYAKIASIRSGLQSDKVKATAKKDSDRIKELELQVQKQKSKELFSSQKLSELRTKIKELEGEVCVREKSYNENITKIRRYEQQLVRVEQENSNLRTKLTLMKAEKQQQLPESQPNSQRSKQIGPRATLFNVYHHNQSSNRNSTSSSIGEGPFSHLTMRRNNSDNSFLNTQQQQQHFFGLGANRSLNNNEQNIQSTRPRVHFADEPVNVPFTNSLMHSSSTNNEEINVLSKRFDLPSEMINTMYQITKRGREYTFSDGKNQVIVVELLKCKEPPYCRHCLLYEYSPLDTENNLGCSNFKNFKWISVSLLPIPILNLKKHKIEINYCQKDNLYEVQTFDGNIIRLFLSGQLEICWKGGDRTLVLPNGERREVFGPEKADFRMEIFSYLPNGPAFRFHASNQWQREEFLPNITRMSVRPDGSYSSVHVQPAGTGTSDTCQPETTSTNMEDMSSLQINSPDFKLRRFNATKAVKMAIEEQSVPGASLQFWFCVDNVLLIKHIQDINVGIDDPTKGIIEQKQRSIFYKKPFAFLVVNVDILGQQQIVDYFNLTYFYGNFYYFYFEMEKINSKGLRSKIRSSEVLKTNNEETGRDVAVGAEPKSKRKFRIDYVSAYKRAELNYKRLREERKNESERQRIEQEKKKEKSEFKKEWRRKKNQILQLRTRKGQPNLNAQIDSKIF</sequence>
<keyword evidence="1" id="KW-0175">Coiled coil</keyword>
<feature type="region of interest" description="Disordered" evidence="2">
    <location>
        <begin position="798"/>
        <end position="822"/>
    </location>
</feature>
<dbReference type="Proteomes" id="UP000605970">
    <property type="component" value="Unassembled WGS sequence"/>
</dbReference>
<dbReference type="Pfam" id="PF08524">
    <property type="entry name" value="rRNA_processing"/>
    <property type="match status" value="1"/>
</dbReference>
<feature type="compositionally biased region" description="Basic and acidic residues" evidence="2">
    <location>
        <begin position="798"/>
        <end position="820"/>
    </location>
</feature>
<reference evidence="3" key="1">
    <citation type="journal article" date="2020" name="Ecol. Evol.">
        <title>Genome structure and content of the rice root-knot nematode (Meloidogyne graminicola).</title>
        <authorList>
            <person name="Phan N.T."/>
            <person name="Danchin E.G.J."/>
            <person name="Klopp C."/>
            <person name="Perfus-Barbeoch L."/>
            <person name="Kozlowski D.K."/>
            <person name="Koutsovoulos G.D."/>
            <person name="Lopez-Roques C."/>
            <person name="Bouchez O."/>
            <person name="Zahm M."/>
            <person name="Besnard G."/>
            <person name="Bellafiore S."/>
        </authorList>
    </citation>
    <scope>NUCLEOTIDE SEQUENCE</scope>
    <source>
        <strain evidence="3">VN-18</strain>
    </source>
</reference>
<organism evidence="3 4">
    <name type="scientific">Meloidogyne graminicola</name>
    <dbReference type="NCBI Taxonomy" id="189291"/>
    <lineage>
        <taxon>Eukaryota</taxon>
        <taxon>Metazoa</taxon>
        <taxon>Ecdysozoa</taxon>
        <taxon>Nematoda</taxon>
        <taxon>Chromadorea</taxon>
        <taxon>Rhabditida</taxon>
        <taxon>Tylenchina</taxon>
        <taxon>Tylenchomorpha</taxon>
        <taxon>Tylenchoidea</taxon>
        <taxon>Meloidogynidae</taxon>
        <taxon>Meloidogyninae</taxon>
        <taxon>Meloidogyne</taxon>
    </lineage>
</organism>
<feature type="coiled-coil region" evidence="1">
    <location>
        <begin position="244"/>
        <end position="278"/>
    </location>
</feature>
<dbReference type="OrthoDB" id="5867937at2759"/>
<feature type="region of interest" description="Disordered" evidence="2">
    <location>
        <begin position="594"/>
        <end position="622"/>
    </location>
</feature>
<comment type="caution">
    <text evidence="3">The sequence shown here is derived from an EMBL/GenBank/DDBJ whole genome shotgun (WGS) entry which is preliminary data.</text>
</comment>
<dbReference type="AlphaFoldDB" id="A0A8S9ZYA2"/>
<feature type="region of interest" description="Disordered" evidence="2">
    <location>
        <begin position="57"/>
        <end position="89"/>
    </location>
</feature>